<organism evidence="1 2">
    <name type="scientific">Candidatus Ghiorseimicrobium undicola</name>
    <dbReference type="NCBI Taxonomy" id="1974746"/>
    <lineage>
        <taxon>Bacteria</taxon>
        <taxon>Pseudomonadati</taxon>
        <taxon>Candidatus Omnitrophota</taxon>
        <taxon>Candidatus Ghiorseimicrobium</taxon>
    </lineage>
</organism>
<comment type="caution">
    <text evidence="1">The sequence shown here is derived from an EMBL/GenBank/DDBJ whole genome shotgun (WGS) entry which is preliminary data.</text>
</comment>
<evidence type="ECO:0000313" key="1">
    <source>
        <dbReference type="EMBL" id="PIQ90003.1"/>
    </source>
</evidence>
<reference evidence="1 2" key="1">
    <citation type="submission" date="2017-09" db="EMBL/GenBank/DDBJ databases">
        <title>Depth-based differentiation of microbial function through sediment-hosted aquifers and enrichment of novel symbionts in the deep terrestrial subsurface.</title>
        <authorList>
            <person name="Probst A.J."/>
            <person name="Ladd B."/>
            <person name="Jarett J.K."/>
            <person name="Geller-Mcgrath D.E."/>
            <person name="Sieber C.M."/>
            <person name="Emerson J.B."/>
            <person name="Anantharaman K."/>
            <person name="Thomas B.C."/>
            <person name="Malmstrom R."/>
            <person name="Stieglmeier M."/>
            <person name="Klingl A."/>
            <person name="Woyke T."/>
            <person name="Ryan C.M."/>
            <person name="Banfield J.F."/>
        </authorList>
    </citation>
    <scope>NUCLEOTIDE SEQUENCE [LARGE SCALE GENOMIC DNA]</scope>
    <source>
        <strain evidence="1">CG11_big_fil_rev_8_21_14_0_20_42_13</strain>
    </source>
</reference>
<protein>
    <submittedName>
        <fullName evidence="1">Uncharacterized protein</fullName>
    </submittedName>
</protein>
<name>A0A2H0M000_9BACT</name>
<dbReference type="EMBL" id="PCWA01000007">
    <property type="protein sequence ID" value="PIQ90003.1"/>
    <property type="molecule type" value="Genomic_DNA"/>
</dbReference>
<gene>
    <name evidence="1" type="ORF">COV72_00385</name>
</gene>
<sequence length="65" mass="7744">MGSQTKKTCWEHWNCASETRKKCPVYLNKYGDICWMAQSSMCSKKNRDFEDCWECSFFKTQCPDL</sequence>
<evidence type="ECO:0000313" key="2">
    <source>
        <dbReference type="Proteomes" id="UP000229641"/>
    </source>
</evidence>
<accession>A0A2H0M000</accession>
<dbReference type="AlphaFoldDB" id="A0A2H0M000"/>
<dbReference type="Proteomes" id="UP000229641">
    <property type="component" value="Unassembled WGS sequence"/>
</dbReference>
<proteinExistence type="predicted"/>